<protein>
    <recommendedName>
        <fullName evidence="3">DUF4336 domain-containing protein</fullName>
    </recommendedName>
</protein>
<dbReference type="PANTHER" id="PTHR33835">
    <property type="entry name" value="YALI0C07656P"/>
    <property type="match status" value="1"/>
</dbReference>
<name>A0A1X6ZA53_9RHOB</name>
<dbReference type="OrthoDB" id="450111at2"/>
<evidence type="ECO:0008006" key="3">
    <source>
        <dbReference type="Google" id="ProtNLM"/>
    </source>
</evidence>
<dbReference type="Pfam" id="PF14234">
    <property type="entry name" value="DUF4336"/>
    <property type="match status" value="1"/>
</dbReference>
<keyword evidence="2" id="KW-1185">Reference proteome</keyword>
<accession>A0A1X6ZA53</accession>
<dbReference type="AlphaFoldDB" id="A0A1X6ZA53"/>
<evidence type="ECO:0000313" key="1">
    <source>
        <dbReference type="EMBL" id="SLN45125.1"/>
    </source>
</evidence>
<gene>
    <name evidence="1" type="ORF">ROH8110_02393</name>
</gene>
<proteinExistence type="predicted"/>
<dbReference type="SUPFAM" id="SSF56281">
    <property type="entry name" value="Metallo-hydrolase/oxidoreductase"/>
    <property type="match status" value="1"/>
</dbReference>
<dbReference type="PANTHER" id="PTHR33835:SF1">
    <property type="entry name" value="METALLO-BETA-LACTAMASE DOMAIN-CONTAINING PROTEIN"/>
    <property type="match status" value="1"/>
</dbReference>
<dbReference type="RefSeq" id="WP_085818017.1">
    <property type="nucleotide sequence ID" value="NZ_FWFU01000003.1"/>
</dbReference>
<dbReference type="Proteomes" id="UP000193207">
    <property type="component" value="Unassembled WGS sequence"/>
</dbReference>
<evidence type="ECO:0000313" key="2">
    <source>
        <dbReference type="Proteomes" id="UP000193207"/>
    </source>
</evidence>
<dbReference type="InterPro" id="IPR025638">
    <property type="entry name" value="DUF4336"/>
</dbReference>
<organism evidence="1 2">
    <name type="scientific">Roseovarius halotolerans</name>
    <dbReference type="NCBI Taxonomy" id="505353"/>
    <lineage>
        <taxon>Bacteria</taxon>
        <taxon>Pseudomonadati</taxon>
        <taxon>Pseudomonadota</taxon>
        <taxon>Alphaproteobacteria</taxon>
        <taxon>Rhodobacterales</taxon>
        <taxon>Roseobacteraceae</taxon>
        <taxon>Roseovarius</taxon>
    </lineage>
</organism>
<dbReference type="EMBL" id="FWFU01000003">
    <property type="protein sequence ID" value="SLN45125.1"/>
    <property type="molecule type" value="Genomic_DNA"/>
</dbReference>
<dbReference type="InterPro" id="IPR036866">
    <property type="entry name" value="RibonucZ/Hydroxyglut_hydro"/>
</dbReference>
<sequence length="265" mass="30218">MQATGYEPLDTLKPVADGLWLIDGPAIRFFGMPFSTRATVVLLANGDLWVHSPTRLTDGLRRELDAIGPVRHLIAPNWLHYAHLDDWQAAYPEAQAWGAPGVEARARKKGLALRIDHTLQWDRAEAPWDGQIEQMIVRGSKLHREAVFFHHASQTLILTDLIEAFETAKLPVWMRPLVWIAGIDDPDGTMPPDMRRSFRDRTALGTDLERMIAWAPERVIIAHGRWYESNGVAELERAFRKVLNHSRWDKAIGDMKARERDAGRR</sequence>
<reference evidence="1 2" key="1">
    <citation type="submission" date="2017-03" db="EMBL/GenBank/DDBJ databases">
        <authorList>
            <person name="Afonso C.L."/>
            <person name="Miller P.J."/>
            <person name="Scott M.A."/>
            <person name="Spackman E."/>
            <person name="Goraichik I."/>
            <person name="Dimitrov K.M."/>
            <person name="Suarez D.L."/>
            <person name="Swayne D.E."/>
        </authorList>
    </citation>
    <scope>NUCLEOTIDE SEQUENCE [LARGE SCALE GENOMIC DNA]</scope>
    <source>
        <strain evidence="1 2">CECT 8110</strain>
    </source>
</reference>